<keyword evidence="1" id="KW-0472">Membrane</keyword>
<evidence type="ECO:0000313" key="3">
    <source>
        <dbReference type="Proteomes" id="UP000034894"/>
    </source>
</evidence>
<protein>
    <submittedName>
        <fullName evidence="2">Uncharacterized protein</fullName>
    </submittedName>
</protein>
<organism evidence="2 3">
    <name type="scientific">Candidatus Gottesmanbacteria bacterium GW2011_GWA2_43_14</name>
    <dbReference type="NCBI Taxonomy" id="1618443"/>
    <lineage>
        <taxon>Bacteria</taxon>
        <taxon>Candidatus Gottesmaniibacteriota</taxon>
    </lineage>
</organism>
<gene>
    <name evidence="2" type="ORF">UV73_C0004G0033</name>
</gene>
<comment type="caution">
    <text evidence="2">The sequence shown here is derived from an EMBL/GenBank/DDBJ whole genome shotgun (WGS) entry which is preliminary data.</text>
</comment>
<evidence type="ECO:0000313" key="2">
    <source>
        <dbReference type="EMBL" id="KKS97891.1"/>
    </source>
</evidence>
<dbReference type="Proteomes" id="UP000034894">
    <property type="component" value="Unassembled WGS sequence"/>
</dbReference>
<keyword evidence="1" id="KW-1133">Transmembrane helix</keyword>
<feature type="transmembrane region" description="Helical" evidence="1">
    <location>
        <begin position="30"/>
        <end position="55"/>
    </location>
</feature>
<evidence type="ECO:0000256" key="1">
    <source>
        <dbReference type="SAM" id="Phobius"/>
    </source>
</evidence>
<dbReference type="AlphaFoldDB" id="A0A0G1FS89"/>
<proteinExistence type="predicted"/>
<dbReference type="EMBL" id="LCFP01000004">
    <property type="protein sequence ID" value="KKS97891.1"/>
    <property type="molecule type" value="Genomic_DNA"/>
</dbReference>
<name>A0A0G1FS89_9BACT</name>
<accession>A0A0G1FS89</accession>
<dbReference type="STRING" id="1618443.UV73_C0004G0033"/>
<sequence>MEKVLLAQIKNPVVPSLKNPNNAPQIIGKFFAGFVALLLIVATLWSFFNLILGAFNWISSGGDKGKLETAQQKMLQAVIGLILVFASWAIFIVLLQFLGLSQGLGGKIEFKLPTLL</sequence>
<reference evidence="2 3" key="1">
    <citation type="journal article" date="2015" name="Nature">
        <title>rRNA introns, odd ribosomes, and small enigmatic genomes across a large radiation of phyla.</title>
        <authorList>
            <person name="Brown C.T."/>
            <person name="Hug L.A."/>
            <person name="Thomas B.C."/>
            <person name="Sharon I."/>
            <person name="Castelle C.J."/>
            <person name="Singh A."/>
            <person name="Wilkins M.J."/>
            <person name="Williams K.H."/>
            <person name="Banfield J.F."/>
        </authorList>
    </citation>
    <scope>NUCLEOTIDE SEQUENCE [LARGE SCALE GENOMIC DNA]</scope>
</reference>
<keyword evidence="1" id="KW-0812">Transmembrane</keyword>
<feature type="transmembrane region" description="Helical" evidence="1">
    <location>
        <begin position="75"/>
        <end position="98"/>
    </location>
</feature>